<accession>A0A0A1VQ01</accession>
<proteinExistence type="predicted"/>
<evidence type="ECO:0000313" key="3">
    <source>
        <dbReference type="Proteomes" id="UP000030321"/>
    </source>
</evidence>
<dbReference type="SUPFAM" id="SSF56436">
    <property type="entry name" value="C-type lectin-like"/>
    <property type="match status" value="1"/>
</dbReference>
<dbReference type="Pfam" id="PF03781">
    <property type="entry name" value="FGE-sulfatase"/>
    <property type="match status" value="1"/>
</dbReference>
<dbReference type="InterPro" id="IPR005532">
    <property type="entry name" value="SUMF_dom"/>
</dbReference>
<dbReference type="InterPro" id="IPR027577">
    <property type="entry name" value="OvoA_Nterm"/>
</dbReference>
<protein>
    <submittedName>
        <fullName evidence="2">Uncharacterized conserved protein</fullName>
    </submittedName>
</protein>
<dbReference type="GO" id="GO:0120147">
    <property type="term" value="F:formylglycine-generating oxidase activity"/>
    <property type="evidence" value="ECO:0007669"/>
    <property type="project" value="TreeGrafter"/>
</dbReference>
<dbReference type="InterPro" id="IPR016187">
    <property type="entry name" value="CTDL_fold"/>
</dbReference>
<evidence type="ECO:0000259" key="1">
    <source>
        <dbReference type="Pfam" id="PF03781"/>
    </source>
</evidence>
<reference evidence="3" key="1">
    <citation type="journal article" date="2015" name="Genome">
        <title>Whole Genome Sequence of the Non-Microcystin-Producing Microcystis aeruginosa Strain NIES-44.</title>
        <authorList>
            <person name="Okano K."/>
            <person name="Miyata N."/>
            <person name="Ozaki Y."/>
        </authorList>
    </citation>
    <scope>NUCLEOTIDE SEQUENCE [LARGE SCALE GENOMIC DNA]</scope>
    <source>
        <strain evidence="3">NIES-44</strain>
    </source>
</reference>
<dbReference type="InterPro" id="IPR042095">
    <property type="entry name" value="SUMF_sf"/>
</dbReference>
<organism evidence="2 3">
    <name type="scientific">Microcystis aeruginosa NIES-44</name>
    <dbReference type="NCBI Taxonomy" id="449439"/>
    <lineage>
        <taxon>Bacteria</taxon>
        <taxon>Bacillati</taxon>
        <taxon>Cyanobacteriota</taxon>
        <taxon>Cyanophyceae</taxon>
        <taxon>Oscillatoriophycideae</taxon>
        <taxon>Chroococcales</taxon>
        <taxon>Microcystaceae</taxon>
        <taxon>Microcystis</taxon>
    </lineage>
</organism>
<gene>
    <name evidence="2" type="ORF">N44_02417</name>
</gene>
<evidence type="ECO:0000313" key="2">
    <source>
        <dbReference type="EMBL" id="GAL91704.1"/>
    </source>
</evidence>
<dbReference type="SMR" id="A0A0A1VQ01"/>
<feature type="domain" description="Sulfatase-modifying factor enzyme-like" evidence="1">
    <location>
        <begin position="192"/>
        <end position="448"/>
    </location>
</feature>
<dbReference type="Gene3D" id="3.90.1580.10">
    <property type="entry name" value="paralog of FGE (formylglycine-generating enzyme)"/>
    <property type="match status" value="1"/>
</dbReference>
<dbReference type="RefSeq" id="WP_045356941.1">
    <property type="nucleotide sequence ID" value="NZ_BBPA01000009.1"/>
</dbReference>
<dbReference type="PANTHER" id="PTHR23150">
    <property type="entry name" value="SULFATASE MODIFYING FACTOR 1, 2"/>
    <property type="match status" value="1"/>
</dbReference>
<dbReference type="InterPro" id="IPR051043">
    <property type="entry name" value="Sulfatase_Mod_Factor_Kinase"/>
</dbReference>
<sequence length="451" mass="53066">MEKIQAQAPISLNNCSRENILDYFDNAWQLEELLLKSIIKEETFYCNPDDLRNPLIFYLGHAAAFYLNKLQLVNLLKKSPNPDYELLFGVGVDPATPEELNSAIAQIQWPGVAKVWEYRQQVYEIVVEIIKNIPLNLPIHPQHSLWALMMGIEHQRVHFETSSMLLRQLPLDCLQRPPGWHYAPAFGQAYPNQMVEVSGGMVEIGKPQNYPIYGWDNEYGYRQVQVNNFLVSKYMITNGEFKEFVHDGGYENPCYWDEEAWQWKNHYQVKYPKFWLVDEGGNYQYRAMFDVFDLPLDWPVEVNYYEAIAYCRFQGQGIRLMTEAEWNLVSYGSQKNRCYTLENDNFDDYNLNLKFCSPTPVGMLKNAGNNSEIYDLRGNVWEWLEDDFNPLTDFQPHYLYADNSTPFFNSQHKMMLGGAWVTNGTEILPYYRNWFRRNFYQHAGFRIAQSL</sequence>
<name>A0A0A1VQ01_MICAE</name>
<dbReference type="PANTHER" id="PTHR23150:SF26">
    <property type="entry name" value="GENERIC METHYLTRANSFERASE"/>
    <property type="match status" value="1"/>
</dbReference>
<dbReference type="EMBL" id="BBPA01000009">
    <property type="protein sequence ID" value="GAL91704.1"/>
    <property type="molecule type" value="Genomic_DNA"/>
</dbReference>
<comment type="caution">
    <text evidence="2">The sequence shown here is derived from an EMBL/GenBank/DDBJ whole genome shotgun (WGS) entry which is preliminary data.</text>
</comment>
<dbReference type="Proteomes" id="UP000030321">
    <property type="component" value="Unassembled WGS sequence"/>
</dbReference>
<dbReference type="NCBIfam" id="TIGR04344">
    <property type="entry name" value="ovoA_Nterm"/>
    <property type="match status" value="1"/>
</dbReference>
<dbReference type="AlphaFoldDB" id="A0A0A1VQ01"/>